<keyword evidence="1" id="KW-0808">Transferase</keyword>
<sequence>MTDRAEADTRPDLLVDLGGTNSRVGLARDGVLIHDSIRRIANGDHPSLASVLHSYLAEETGPRPRALAVALAGPVEGRHGAMTNLAWQIDADGLMAEFGLERAELMNDLQAQALALPRLDDGALRPLLAAARPPAPALRGERLVAGIGTGFNAAMLFGARPGRGAFSPASESGHVNMVVQDEDDLALARFLAGPGGFASAEDVLSGRGLAAVHRFAAERAGAPLPDDWQAAQTVAAIGRAEAPALHAARLFTRQLGAVLGNLALVQLPRGGIVLAGGVARAMAPHLAACGLADAFRDKGRFGPFMEQFSISVLDDDFAALTGCAEILRPAGA</sequence>
<name>A0A1U7DEH8_9RHOB</name>
<comment type="similarity">
    <text evidence="3">Belongs to the bacterial glucokinase family.</text>
</comment>
<gene>
    <name evidence="4" type="ORF">BV394_00555</name>
</gene>
<keyword evidence="5" id="KW-1185">Reference proteome</keyword>
<evidence type="ECO:0000256" key="1">
    <source>
        <dbReference type="ARBA" id="ARBA00022679"/>
    </source>
</evidence>
<dbReference type="Proteomes" id="UP000187266">
    <property type="component" value="Chromosome"/>
</dbReference>
<dbReference type="Pfam" id="PF02685">
    <property type="entry name" value="Glucokinase"/>
    <property type="match status" value="1"/>
</dbReference>
<reference evidence="4 5" key="1">
    <citation type="submission" date="2017-01" db="EMBL/GenBank/DDBJ databases">
        <title>Genomic analysis of Xuhuaishuia manganoxidans DY6-4.</title>
        <authorList>
            <person name="Wang X."/>
        </authorList>
    </citation>
    <scope>NUCLEOTIDE SEQUENCE [LARGE SCALE GENOMIC DNA]</scope>
    <source>
        <strain evidence="4 5">DY6-4</strain>
    </source>
</reference>
<dbReference type="Gene3D" id="3.30.420.40">
    <property type="match status" value="1"/>
</dbReference>
<dbReference type="PANTHER" id="PTHR47690">
    <property type="entry name" value="GLUCOKINASE"/>
    <property type="match status" value="1"/>
</dbReference>
<dbReference type="SUPFAM" id="SSF53067">
    <property type="entry name" value="Actin-like ATPase domain"/>
    <property type="match status" value="1"/>
</dbReference>
<dbReference type="InterPro" id="IPR043129">
    <property type="entry name" value="ATPase_NBD"/>
</dbReference>
<dbReference type="CDD" id="cd24008">
    <property type="entry name" value="ASKHA_NBD_GLK"/>
    <property type="match status" value="1"/>
</dbReference>
<dbReference type="PANTHER" id="PTHR47690:SF1">
    <property type="entry name" value="GLUCOKINASE"/>
    <property type="match status" value="1"/>
</dbReference>
<dbReference type="Gene3D" id="3.40.367.20">
    <property type="match status" value="1"/>
</dbReference>
<accession>A0A1U7DEH8</accession>
<dbReference type="GO" id="GO:0005829">
    <property type="term" value="C:cytosol"/>
    <property type="evidence" value="ECO:0007669"/>
    <property type="project" value="TreeGrafter"/>
</dbReference>
<dbReference type="OrthoDB" id="9800595at2"/>
<evidence type="ECO:0000313" key="4">
    <source>
        <dbReference type="EMBL" id="APX88407.1"/>
    </source>
</evidence>
<organism evidence="4 5">
    <name type="scientific">Brevirhabdus pacifica</name>
    <dbReference type="NCBI Taxonomy" id="1267768"/>
    <lineage>
        <taxon>Bacteria</taxon>
        <taxon>Pseudomonadati</taxon>
        <taxon>Pseudomonadota</taxon>
        <taxon>Alphaproteobacteria</taxon>
        <taxon>Rhodobacterales</taxon>
        <taxon>Paracoccaceae</taxon>
        <taxon>Brevirhabdus</taxon>
    </lineage>
</organism>
<dbReference type="GO" id="GO:0006096">
    <property type="term" value="P:glycolytic process"/>
    <property type="evidence" value="ECO:0007669"/>
    <property type="project" value="InterPro"/>
</dbReference>
<dbReference type="AlphaFoldDB" id="A0A1U7DEH8"/>
<evidence type="ECO:0000256" key="2">
    <source>
        <dbReference type="ARBA" id="ARBA00022777"/>
    </source>
</evidence>
<dbReference type="InterPro" id="IPR050201">
    <property type="entry name" value="Bacterial_glucokinase"/>
</dbReference>
<dbReference type="GO" id="GO:0005524">
    <property type="term" value="F:ATP binding"/>
    <property type="evidence" value="ECO:0007669"/>
    <property type="project" value="InterPro"/>
</dbReference>
<protein>
    <submittedName>
        <fullName evidence="4">Uncharacterized protein</fullName>
    </submittedName>
</protein>
<dbReference type="EMBL" id="CP019124">
    <property type="protein sequence ID" value="APX88407.1"/>
    <property type="molecule type" value="Genomic_DNA"/>
</dbReference>
<dbReference type="GO" id="GO:0005536">
    <property type="term" value="F:D-glucose binding"/>
    <property type="evidence" value="ECO:0007669"/>
    <property type="project" value="InterPro"/>
</dbReference>
<dbReference type="GO" id="GO:0004340">
    <property type="term" value="F:glucokinase activity"/>
    <property type="evidence" value="ECO:0007669"/>
    <property type="project" value="InterPro"/>
</dbReference>
<proteinExistence type="inferred from homology"/>
<dbReference type="RefSeq" id="WP_076978431.1">
    <property type="nucleotide sequence ID" value="NZ_CP019124.1"/>
</dbReference>
<evidence type="ECO:0000256" key="3">
    <source>
        <dbReference type="RuleBase" id="RU004046"/>
    </source>
</evidence>
<evidence type="ECO:0000313" key="5">
    <source>
        <dbReference type="Proteomes" id="UP000187266"/>
    </source>
</evidence>
<accession>A0A2M9DHL3</accession>
<keyword evidence="2" id="KW-0418">Kinase</keyword>
<dbReference type="STRING" id="1267768.BV394_00555"/>
<dbReference type="InterPro" id="IPR003836">
    <property type="entry name" value="Glucokinase"/>
</dbReference>